<accession>A0AAD9H7X9</accession>
<comment type="caution">
    <text evidence="2">The sequence shown here is derived from an EMBL/GenBank/DDBJ whole genome shotgun (WGS) entry which is preliminary data.</text>
</comment>
<dbReference type="Pfam" id="PF20183">
    <property type="entry name" value="DUF6546"/>
    <property type="match status" value="1"/>
</dbReference>
<sequence>MKLRSGTIYYNEQAQANTRRRNTSRHPLWKVLPPEIRLMVLKELRPLADKRNPMAHWASVCKEWQYFFEPDTFKALKIRSPGPEIGLMAQIVKGYRRKLVWRISLHVEMAEYSSAEYSQPEDSKTITTNNAALAEAVTSLFAILSKWNKSESSRYVTLQLSAGSIADNHHPYKTFHRHFLRQRADNRWAFHAKRRLLGNLLDSDFQAQKLPRVPIIKKLSMARHYYRSLSGSSMEHILSSLPGLNTLSYQSWRAIDRQGHTERDAATKRILETVADTPGIRTAAFWEARSWPIHNSARYSRPVNHSLVYAAVRASYRLHRFAISHTIDAAYFFQCHNTIGETTETGGWPDLFSLALTTNIGRLRSSPVEVNNLIMRAGIAASRMPKLKIMEVWAPGVKDGFFFRYAVREDSTQLLIAATWQLQIDIEAIRPWQQVGNRHAPFPFFCDLESISPETLISPSSICSKLKMDRWLREW</sequence>
<organism evidence="2 3">
    <name type="scientific">Colletotrichum zoysiae</name>
    <dbReference type="NCBI Taxonomy" id="1216348"/>
    <lineage>
        <taxon>Eukaryota</taxon>
        <taxon>Fungi</taxon>
        <taxon>Dikarya</taxon>
        <taxon>Ascomycota</taxon>
        <taxon>Pezizomycotina</taxon>
        <taxon>Sordariomycetes</taxon>
        <taxon>Hypocreomycetidae</taxon>
        <taxon>Glomerellales</taxon>
        <taxon>Glomerellaceae</taxon>
        <taxon>Colletotrichum</taxon>
        <taxon>Colletotrichum graminicola species complex</taxon>
    </lineage>
</organism>
<evidence type="ECO:0000313" key="3">
    <source>
        <dbReference type="Proteomes" id="UP001232148"/>
    </source>
</evidence>
<protein>
    <recommendedName>
        <fullName evidence="1">DUF6546 domain-containing protein</fullName>
    </recommendedName>
</protein>
<proteinExistence type="predicted"/>
<evidence type="ECO:0000313" key="2">
    <source>
        <dbReference type="EMBL" id="KAK2023890.1"/>
    </source>
</evidence>
<feature type="domain" description="DUF6546" evidence="1">
    <location>
        <begin position="297"/>
        <end position="468"/>
    </location>
</feature>
<dbReference type="InterPro" id="IPR046676">
    <property type="entry name" value="DUF6546"/>
</dbReference>
<dbReference type="EMBL" id="MU842982">
    <property type="protein sequence ID" value="KAK2023890.1"/>
    <property type="molecule type" value="Genomic_DNA"/>
</dbReference>
<reference evidence="2" key="1">
    <citation type="submission" date="2021-06" db="EMBL/GenBank/DDBJ databases">
        <title>Comparative genomics, transcriptomics and evolutionary studies reveal genomic signatures of adaptation to plant cell wall in hemibiotrophic fungi.</title>
        <authorList>
            <consortium name="DOE Joint Genome Institute"/>
            <person name="Baroncelli R."/>
            <person name="Diaz J.F."/>
            <person name="Benocci T."/>
            <person name="Peng M."/>
            <person name="Battaglia E."/>
            <person name="Haridas S."/>
            <person name="Andreopoulos W."/>
            <person name="Labutti K."/>
            <person name="Pangilinan J."/>
            <person name="Floch G.L."/>
            <person name="Makela M.R."/>
            <person name="Henrissat B."/>
            <person name="Grigoriev I.V."/>
            <person name="Crouch J.A."/>
            <person name="De Vries R.P."/>
            <person name="Sukno S.A."/>
            <person name="Thon M.R."/>
        </authorList>
    </citation>
    <scope>NUCLEOTIDE SEQUENCE</scope>
    <source>
        <strain evidence="2">MAFF235873</strain>
    </source>
</reference>
<dbReference type="AlphaFoldDB" id="A0AAD9H7X9"/>
<name>A0AAD9H7X9_9PEZI</name>
<gene>
    <name evidence="2" type="ORF">LX32DRAFT_599788</name>
</gene>
<dbReference type="Proteomes" id="UP001232148">
    <property type="component" value="Unassembled WGS sequence"/>
</dbReference>
<evidence type="ECO:0000259" key="1">
    <source>
        <dbReference type="Pfam" id="PF20183"/>
    </source>
</evidence>
<keyword evidence="3" id="KW-1185">Reference proteome</keyword>